<dbReference type="KEGG" id="mco:MCJ_002930"/>
<protein>
    <submittedName>
        <fullName evidence="2">Uncharacterized protein</fullName>
    </submittedName>
</protein>
<accession>C5J692</accession>
<proteinExistence type="predicted"/>
<dbReference type="eggNOG" id="ENOG5032FZE">
    <property type="taxonomic scope" value="Bacteria"/>
</dbReference>
<dbReference type="Proteomes" id="UP000001491">
    <property type="component" value="Chromosome"/>
</dbReference>
<dbReference type="EMBL" id="FM864216">
    <property type="protein sequence ID" value="CAT04984.1"/>
    <property type="molecule type" value="Genomic_DNA"/>
</dbReference>
<name>C5J692_MESCH</name>
<feature type="transmembrane region" description="Helical" evidence="1">
    <location>
        <begin position="243"/>
        <end position="266"/>
    </location>
</feature>
<keyword evidence="3" id="KW-1185">Reference proteome</keyword>
<evidence type="ECO:0000313" key="2">
    <source>
        <dbReference type="EMBL" id="CAT04984.1"/>
    </source>
</evidence>
<evidence type="ECO:0000256" key="1">
    <source>
        <dbReference type="SAM" id="Phobius"/>
    </source>
</evidence>
<keyword evidence="1" id="KW-1133">Transmembrane helix</keyword>
<dbReference type="HOGENOM" id="CLU_1026083_0_0_14"/>
<gene>
    <name evidence="2" type="ordered locus">MCJ_002930</name>
</gene>
<keyword evidence="1" id="KW-0472">Membrane</keyword>
<organism evidence="2 3">
    <name type="scientific">Mesomycoplasma conjunctivae (strain ATCC 25834 / NCTC 10147 / HRC/581)</name>
    <name type="common">Mycoplasma conjunctivae</name>
    <dbReference type="NCBI Taxonomy" id="572263"/>
    <lineage>
        <taxon>Bacteria</taxon>
        <taxon>Bacillati</taxon>
        <taxon>Mycoplasmatota</taxon>
        <taxon>Mycoplasmoidales</taxon>
        <taxon>Metamycoplasmataceae</taxon>
        <taxon>Mesomycoplasma</taxon>
    </lineage>
</organism>
<evidence type="ECO:0000313" key="3">
    <source>
        <dbReference type="Proteomes" id="UP000001491"/>
    </source>
</evidence>
<dbReference type="AlphaFoldDB" id="C5J692"/>
<keyword evidence="1" id="KW-0812">Transmembrane</keyword>
<reference evidence="3" key="1">
    <citation type="journal article" date="2009" name="BMC Bioinformatics">
        <title>The Mycoplasma conjunctivae genome sequencing, annotation and analysis.</title>
        <authorList>
            <person name="Calderon-Copete S.P."/>
            <person name="Wigger G."/>
            <person name="Wunderlin C."/>
            <person name="Schmidheini T."/>
            <person name="Frey J."/>
            <person name="Quail M.A."/>
            <person name="Falquet L."/>
        </authorList>
    </citation>
    <scope>NUCLEOTIDE SEQUENCE [LARGE SCALE GENOMIC DNA]</scope>
    <source>
        <strain evidence="3">ATCC 25834 / NCTC 10147 / HRC/581</strain>
    </source>
</reference>
<sequence>MIEEEIVENPVSQEEQVLVDENIIIPNETAPLDLPTDSHIHADELESSHFDYQNCSHLTVLDEEPADYQESKLPELQEMMEDKPLEPQMDLECPACLHVASCPICQKYEAYLLEAQHCPACLDLFYKKGIALDEIIPTCKLESCPFGDHQELLHLAPDAARFGVVYQSESTTNSQNYDELIAGDAVNTKRGFGGGGQGSGGSSRFVVDDATKVVAAVTSETKDDEEVVIVTTEKSSFWGLPSYILYFIIFALIAAIIIAVIMLFVFGASLF</sequence>